<evidence type="ECO:0000313" key="3">
    <source>
        <dbReference type="Proteomes" id="UP000467700"/>
    </source>
</evidence>
<evidence type="ECO:0000313" key="2">
    <source>
        <dbReference type="EMBL" id="CAA7268476.1"/>
    </source>
</evidence>
<name>A0A8S0WXU8_CYCAE</name>
<dbReference type="GO" id="GO:0016747">
    <property type="term" value="F:acyltransferase activity, transferring groups other than amino-acyl groups"/>
    <property type="evidence" value="ECO:0007669"/>
    <property type="project" value="InterPro"/>
</dbReference>
<dbReference type="InterPro" id="IPR000182">
    <property type="entry name" value="GNAT_dom"/>
</dbReference>
<dbReference type="InterPro" id="IPR016181">
    <property type="entry name" value="Acyl_CoA_acyltransferase"/>
</dbReference>
<dbReference type="AlphaFoldDB" id="A0A8S0WXU8"/>
<dbReference type="PANTHER" id="PTHR43415:SF3">
    <property type="entry name" value="GNAT-FAMILY ACETYLTRANSFERASE"/>
    <property type="match status" value="1"/>
</dbReference>
<keyword evidence="3" id="KW-1185">Reference proteome</keyword>
<protein>
    <recommendedName>
        <fullName evidence="1">N-acetyltransferase domain-containing protein</fullName>
    </recommendedName>
</protein>
<dbReference type="OrthoDB" id="630895at2759"/>
<dbReference type="Gene3D" id="3.40.630.30">
    <property type="match status" value="1"/>
</dbReference>
<dbReference type="PROSITE" id="PS51186">
    <property type="entry name" value="GNAT"/>
    <property type="match status" value="1"/>
</dbReference>
<reference evidence="2 3" key="1">
    <citation type="submission" date="2020-01" db="EMBL/GenBank/DDBJ databases">
        <authorList>
            <person name="Gupta K D."/>
        </authorList>
    </citation>
    <scope>NUCLEOTIDE SEQUENCE [LARGE SCALE GENOMIC DNA]</scope>
</reference>
<gene>
    <name evidence="2" type="ORF">AAE3_LOCUS10720</name>
</gene>
<dbReference type="PANTHER" id="PTHR43415">
    <property type="entry name" value="SPERMIDINE N(1)-ACETYLTRANSFERASE"/>
    <property type="match status" value="1"/>
</dbReference>
<proteinExistence type="predicted"/>
<dbReference type="EMBL" id="CACVBS010000068">
    <property type="protein sequence ID" value="CAA7268476.1"/>
    <property type="molecule type" value="Genomic_DNA"/>
</dbReference>
<dbReference type="Pfam" id="PF13302">
    <property type="entry name" value="Acetyltransf_3"/>
    <property type="match status" value="1"/>
</dbReference>
<dbReference type="SUPFAM" id="SSF55729">
    <property type="entry name" value="Acyl-CoA N-acyltransferases (Nat)"/>
    <property type="match status" value="1"/>
</dbReference>
<accession>A0A8S0WXU8</accession>
<feature type="domain" description="N-acetyltransferase" evidence="1">
    <location>
        <begin position="9"/>
        <end position="147"/>
    </location>
</feature>
<sequence>MFTLPELELRLRPFRHSDLDNLYKQEVDIEVAPLMTKRFITPRSEKFKDELRDEAEKETEMFCIIETIPREAAPEFVGATALWKRGEAGMRHTAFLIVLEKKFWNKGYGKHITKFMVDYAFRHLNMHRISLEVFEGNHGLSEVVSIL</sequence>
<evidence type="ECO:0000259" key="1">
    <source>
        <dbReference type="PROSITE" id="PS51186"/>
    </source>
</evidence>
<comment type="caution">
    <text evidence="2">The sequence shown here is derived from an EMBL/GenBank/DDBJ whole genome shotgun (WGS) entry which is preliminary data.</text>
</comment>
<organism evidence="2 3">
    <name type="scientific">Cyclocybe aegerita</name>
    <name type="common">Black poplar mushroom</name>
    <name type="synonym">Agrocybe aegerita</name>
    <dbReference type="NCBI Taxonomy" id="1973307"/>
    <lineage>
        <taxon>Eukaryota</taxon>
        <taxon>Fungi</taxon>
        <taxon>Dikarya</taxon>
        <taxon>Basidiomycota</taxon>
        <taxon>Agaricomycotina</taxon>
        <taxon>Agaricomycetes</taxon>
        <taxon>Agaricomycetidae</taxon>
        <taxon>Agaricales</taxon>
        <taxon>Agaricineae</taxon>
        <taxon>Bolbitiaceae</taxon>
        <taxon>Cyclocybe</taxon>
    </lineage>
</organism>
<dbReference type="Proteomes" id="UP000467700">
    <property type="component" value="Unassembled WGS sequence"/>
</dbReference>